<keyword evidence="3" id="KW-1185">Reference proteome</keyword>
<gene>
    <name evidence="2" type="ORF">T02_14617</name>
</gene>
<name>A0A0V1KIQ1_9BILA</name>
<feature type="non-terminal residue" evidence="2">
    <location>
        <position position="57"/>
    </location>
</feature>
<accession>A0A0V1KIQ1</accession>
<keyword evidence="1" id="KW-1133">Transmembrane helix</keyword>
<dbReference type="AlphaFoldDB" id="A0A0V1KIQ1"/>
<evidence type="ECO:0000256" key="1">
    <source>
        <dbReference type="SAM" id="Phobius"/>
    </source>
</evidence>
<feature type="transmembrane region" description="Helical" evidence="1">
    <location>
        <begin position="34"/>
        <end position="55"/>
    </location>
</feature>
<proteinExistence type="predicted"/>
<dbReference type="Proteomes" id="UP000054721">
    <property type="component" value="Unassembled WGS sequence"/>
</dbReference>
<evidence type="ECO:0000313" key="3">
    <source>
        <dbReference type="Proteomes" id="UP000054721"/>
    </source>
</evidence>
<dbReference type="EMBL" id="JYDW01001370">
    <property type="protein sequence ID" value="KRZ47112.1"/>
    <property type="molecule type" value="Genomic_DNA"/>
</dbReference>
<feature type="non-terminal residue" evidence="2">
    <location>
        <position position="1"/>
    </location>
</feature>
<reference evidence="2 3" key="1">
    <citation type="submission" date="2015-05" db="EMBL/GenBank/DDBJ databases">
        <title>Evolution of Trichinella species and genotypes.</title>
        <authorList>
            <person name="Korhonen P.K."/>
            <person name="Edoardo P."/>
            <person name="Giuseppe L.R."/>
            <person name="Gasser R.B."/>
        </authorList>
    </citation>
    <scope>NUCLEOTIDE SEQUENCE [LARGE SCALE GENOMIC DNA]</scope>
    <source>
        <strain evidence="2">ISS10</strain>
    </source>
</reference>
<organism evidence="2 3">
    <name type="scientific">Trichinella nativa</name>
    <dbReference type="NCBI Taxonomy" id="6335"/>
    <lineage>
        <taxon>Eukaryota</taxon>
        <taxon>Metazoa</taxon>
        <taxon>Ecdysozoa</taxon>
        <taxon>Nematoda</taxon>
        <taxon>Enoplea</taxon>
        <taxon>Dorylaimia</taxon>
        <taxon>Trichinellida</taxon>
        <taxon>Trichinellidae</taxon>
        <taxon>Trichinella</taxon>
    </lineage>
</organism>
<protein>
    <submittedName>
        <fullName evidence="2">Uncharacterized protein</fullName>
    </submittedName>
</protein>
<keyword evidence="1" id="KW-0472">Membrane</keyword>
<evidence type="ECO:0000313" key="2">
    <source>
        <dbReference type="EMBL" id="KRZ47112.1"/>
    </source>
</evidence>
<sequence length="57" mass="6695">LVLPVSCHIPFPTCFSPYFTSYSFFRQNPVPTCFSPYFMSYHVTFSYSSFVIFLAKF</sequence>
<keyword evidence="1" id="KW-0812">Transmembrane</keyword>
<comment type="caution">
    <text evidence="2">The sequence shown here is derived from an EMBL/GenBank/DDBJ whole genome shotgun (WGS) entry which is preliminary data.</text>
</comment>